<keyword evidence="1" id="KW-1133">Transmembrane helix</keyword>
<accession>A0A2H0C0Z3</accession>
<dbReference type="InterPro" id="IPR018650">
    <property type="entry name" value="STSV1_Orf64"/>
</dbReference>
<evidence type="ECO:0000256" key="1">
    <source>
        <dbReference type="SAM" id="Phobius"/>
    </source>
</evidence>
<feature type="transmembrane region" description="Helical" evidence="1">
    <location>
        <begin position="167"/>
        <end position="196"/>
    </location>
</feature>
<feature type="transmembrane region" description="Helical" evidence="1">
    <location>
        <begin position="69"/>
        <end position="87"/>
    </location>
</feature>
<feature type="transmembrane region" description="Helical" evidence="1">
    <location>
        <begin position="119"/>
        <end position="135"/>
    </location>
</feature>
<keyword evidence="1" id="KW-0812">Transmembrane</keyword>
<comment type="caution">
    <text evidence="2">The sequence shown here is derived from an EMBL/GenBank/DDBJ whole genome shotgun (WGS) entry which is preliminary data.</text>
</comment>
<dbReference type="Proteomes" id="UP000229699">
    <property type="component" value="Unassembled WGS sequence"/>
</dbReference>
<feature type="transmembrane region" description="Helical" evidence="1">
    <location>
        <begin position="252"/>
        <end position="273"/>
    </location>
</feature>
<protein>
    <recommendedName>
        <fullName evidence="4">Glycosyltransferase RgtA/B/C/D-like domain-containing protein</fullName>
    </recommendedName>
</protein>
<feature type="transmembrane region" description="Helical" evidence="1">
    <location>
        <begin position="6"/>
        <end position="26"/>
    </location>
</feature>
<organism evidence="2 3">
    <name type="scientific">Candidatus Roizmanbacteria bacterium CG22_combo_CG10-13_8_21_14_all_34_12</name>
    <dbReference type="NCBI Taxonomy" id="1974860"/>
    <lineage>
        <taxon>Bacteria</taxon>
        <taxon>Candidatus Roizmaniibacteriota</taxon>
    </lineage>
</organism>
<dbReference type="EMBL" id="PCTC01000032">
    <property type="protein sequence ID" value="PIP63605.1"/>
    <property type="molecule type" value="Genomic_DNA"/>
</dbReference>
<feature type="transmembrane region" description="Helical" evidence="1">
    <location>
        <begin position="323"/>
        <end position="343"/>
    </location>
</feature>
<feature type="transmembrane region" description="Helical" evidence="1">
    <location>
        <begin position="293"/>
        <end position="311"/>
    </location>
</feature>
<dbReference type="Pfam" id="PF09852">
    <property type="entry name" value="DUF2079"/>
    <property type="match status" value="1"/>
</dbReference>
<proteinExistence type="predicted"/>
<reference evidence="2 3" key="1">
    <citation type="submission" date="2017-09" db="EMBL/GenBank/DDBJ databases">
        <title>Depth-based differentiation of microbial function through sediment-hosted aquifers and enrichment of novel symbionts in the deep terrestrial subsurface.</title>
        <authorList>
            <person name="Probst A.J."/>
            <person name="Ladd B."/>
            <person name="Jarett J.K."/>
            <person name="Geller-Mcgrath D.E."/>
            <person name="Sieber C.M."/>
            <person name="Emerson J.B."/>
            <person name="Anantharaman K."/>
            <person name="Thomas B.C."/>
            <person name="Malmstrom R."/>
            <person name="Stieglmeier M."/>
            <person name="Klingl A."/>
            <person name="Woyke T."/>
            <person name="Ryan C.M."/>
            <person name="Banfield J.F."/>
        </authorList>
    </citation>
    <scope>NUCLEOTIDE SEQUENCE [LARGE SCALE GENOMIC DNA]</scope>
    <source>
        <strain evidence="2">CG22_combo_CG10-13_8_21_14_all_34_12</strain>
    </source>
</reference>
<dbReference type="AlphaFoldDB" id="A0A2H0C0Z3"/>
<evidence type="ECO:0000313" key="3">
    <source>
        <dbReference type="Proteomes" id="UP000229699"/>
    </source>
</evidence>
<evidence type="ECO:0000313" key="2">
    <source>
        <dbReference type="EMBL" id="PIP63605.1"/>
    </source>
</evidence>
<keyword evidence="1" id="KW-0472">Membrane</keyword>
<feature type="transmembrane region" description="Helical" evidence="1">
    <location>
        <begin position="141"/>
        <end position="160"/>
    </location>
</feature>
<evidence type="ECO:0008006" key="4">
    <source>
        <dbReference type="Google" id="ProtNLM"/>
    </source>
</evidence>
<feature type="transmembrane region" description="Helical" evidence="1">
    <location>
        <begin position="202"/>
        <end position="225"/>
    </location>
</feature>
<gene>
    <name evidence="2" type="ORF">COW97_01535</name>
</gene>
<sequence>MKNYIYKILLSLSIFIFIIIFSYLSIRRYRTLNSYYYDLGIMNQVVYNTSQGRFLEMTNQDLKKNVSRLAIHFDPILAIFAPFYKIYEGPEVLLIGQVIILGLGALAVFLISQKILKKHLISFIFALTYLFYFAIQRAVLFDFHAVTIATTTLLFAIYFSEVKKWSYFFFFIFLSLLTKEHIGLIVLCFGVYLFLVKKEKKIGLMTFVLGLLFFISTVYFIIPYFRGSEHFAARYFDNWSLRLPEIFKQGFSYIKLLITPLFYSLFSPLTLLISLPESAINILSINSNQRSIYFHYNSIIVAFLFYSLILGYKNFNKIIKNKILKTAIFFTFLSINIYSVYLYNPVPYFVKQPVGYKEIDKVKSESIKFWVNKLKDENIKVATTPKLAPFLTNRKYYFNFLYDSAFATMGQTKEDILKNEIGKYSLADYIMINRSEIGDISKNSIPVKFYFKLLDDNTFQMVFTDEQGENSIEVYKKI</sequence>
<name>A0A2H0C0Z3_9BACT</name>
<feature type="transmembrane region" description="Helical" evidence="1">
    <location>
        <begin position="93"/>
        <end position="112"/>
    </location>
</feature>